<dbReference type="PANTHER" id="PTHR47331">
    <property type="entry name" value="PHD-TYPE DOMAIN-CONTAINING PROTEIN"/>
    <property type="match status" value="1"/>
</dbReference>
<accession>A0AAU9UT19</accession>
<feature type="domain" description="DUF5641" evidence="1">
    <location>
        <begin position="167"/>
        <end position="235"/>
    </location>
</feature>
<name>A0AAU9UT19_EUPED</name>
<gene>
    <name evidence="2" type="ORF">EEDITHA_LOCUS15850</name>
</gene>
<sequence length="239" mass="27490">MAIRAIHLEAVSDLTSQGFIPAFKRFVARRGHCAHIWSDNRTNFKRTSRELWQLFQTEKLNISSDIADWLAKNHTEWYFILPYAPNFGRLWEAGVKSTKYHLKRIIGNSTLTFEEITIVLAQIEACLNSRPISQLRDHPDDPCPLTPGHFLIGEPLIMVPDANYETKNVHKWSYQIPEPKIGDIVLVKEDNLPPAKWLYGIIVERHPGLDNITRVVNLRCGINIFKRLVSKLCILPVTD</sequence>
<dbReference type="InterPro" id="IPR036397">
    <property type="entry name" value="RNaseH_sf"/>
</dbReference>
<evidence type="ECO:0000313" key="3">
    <source>
        <dbReference type="Proteomes" id="UP001153954"/>
    </source>
</evidence>
<reference evidence="2" key="1">
    <citation type="submission" date="2022-03" db="EMBL/GenBank/DDBJ databases">
        <authorList>
            <person name="Tunstrom K."/>
        </authorList>
    </citation>
    <scope>NUCLEOTIDE SEQUENCE</scope>
</reference>
<protein>
    <recommendedName>
        <fullName evidence="1">DUF5641 domain-containing protein</fullName>
    </recommendedName>
</protein>
<evidence type="ECO:0000313" key="2">
    <source>
        <dbReference type="EMBL" id="CAH2101055.1"/>
    </source>
</evidence>
<comment type="caution">
    <text evidence="2">The sequence shown here is derived from an EMBL/GenBank/DDBJ whole genome shotgun (WGS) entry which is preliminary data.</text>
</comment>
<dbReference type="EMBL" id="CAKOGL010000023">
    <property type="protein sequence ID" value="CAH2101055.1"/>
    <property type="molecule type" value="Genomic_DNA"/>
</dbReference>
<keyword evidence="3" id="KW-1185">Reference proteome</keyword>
<dbReference type="Proteomes" id="UP001153954">
    <property type="component" value="Unassembled WGS sequence"/>
</dbReference>
<dbReference type="InterPro" id="IPR040676">
    <property type="entry name" value="DUF5641"/>
</dbReference>
<dbReference type="AlphaFoldDB" id="A0AAU9UT19"/>
<dbReference type="Pfam" id="PF18701">
    <property type="entry name" value="DUF5641"/>
    <property type="match status" value="1"/>
</dbReference>
<organism evidence="2 3">
    <name type="scientific">Euphydryas editha</name>
    <name type="common">Edith's checkerspot</name>
    <dbReference type="NCBI Taxonomy" id="104508"/>
    <lineage>
        <taxon>Eukaryota</taxon>
        <taxon>Metazoa</taxon>
        <taxon>Ecdysozoa</taxon>
        <taxon>Arthropoda</taxon>
        <taxon>Hexapoda</taxon>
        <taxon>Insecta</taxon>
        <taxon>Pterygota</taxon>
        <taxon>Neoptera</taxon>
        <taxon>Endopterygota</taxon>
        <taxon>Lepidoptera</taxon>
        <taxon>Glossata</taxon>
        <taxon>Ditrysia</taxon>
        <taxon>Papilionoidea</taxon>
        <taxon>Nymphalidae</taxon>
        <taxon>Nymphalinae</taxon>
        <taxon>Euphydryas</taxon>
    </lineage>
</organism>
<evidence type="ECO:0000259" key="1">
    <source>
        <dbReference type="Pfam" id="PF18701"/>
    </source>
</evidence>
<dbReference type="SUPFAM" id="SSF53098">
    <property type="entry name" value="Ribonuclease H-like"/>
    <property type="match status" value="1"/>
</dbReference>
<dbReference type="InterPro" id="IPR012337">
    <property type="entry name" value="RNaseH-like_sf"/>
</dbReference>
<dbReference type="GO" id="GO:0003676">
    <property type="term" value="F:nucleic acid binding"/>
    <property type="evidence" value="ECO:0007669"/>
    <property type="project" value="InterPro"/>
</dbReference>
<dbReference type="Gene3D" id="3.30.420.10">
    <property type="entry name" value="Ribonuclease H-like superfamily/Ribonuclease H"/>
    <property type="match status" value="1"/>
</dbReference>
<proteinExistence type="predicted"/>